<evidence type="ECO:0000313" key="1">
    <source>
        <dbReference type="EMBL" id="GIQ88647.1"/>
    </source>
</evidence>
<gene>
    <name evidence="1" type="ORF">KIPB_010944</name>
</gene>
<dbReference type="AlphaFoldDB" id="A0A9K3GMQ4"/>
<keyword evidence="2" id="KW-1185">Reference proteome</keyword>
<comment type="caution">
    <text evidence="1">The sequence shown here is derived from an EMBL/GenBank/DDBJ whole genome shotgun (WGS) entry which is preliminary data.</text>
</comment>
<sequence>METLRLRMESAADGGYIRPATQTFGDFTWNNSDNCFNVDSSVAGNPETCRVLGTATRCSTGDLITLYDADSNAIALKMCYRYVDNSDSLEYVSYVSAFSQEIAEGGTLLSVASYTMDDVDGISWV</sequence>
<reference evidence="1 2" key="1">
    <citation type="journal article" date="2018" name="PLoS ONE">
        <title>The draft genome of Kipferlia bialata reveals reductive genome evolution in fornicate parasites.</title>
        <authorList>
            <person name="Tanifuji G."/>
            <person name="Takabayashi S."/>
            <person name="Kume K."/>
            <person name="Takagi M."/>
            <person name="Nakayama T."/>
            <person name="Kamikawa R."/>
            <person name="Inagaki Y."/>
            <person name="Hashimoto T."/>
        </authorList>
    </citation>
    <scope>NUCLEOTIDE SEQUENCE [LARGE SCALE GENOMIC DNA]</scope>
    <source>
        <strain evidence="1">NY0173</strain>
    </source>
</reference>
<name>A0A9K3GMQ4_9EUKA</name>
<dbReference type="Proteomes" id="UP000265618">
    <property type="component" value="Unassembled WGS sequence"/>
</dbReference>
<dbReference type="EMBL" id="BDIP01004259">
    <property type="protein sequence ID" value="GIQ88647.1"/>
    <property type="molecule type" value="Genomic_DNA"/>
</dbReference>
<evidence type="ECO:0000313" key="2">
    <source>
        <dbReference type="Proteomes" id="UP000265618"/>
    </source>
</evidence>
<organism evidence="1 2">
    <name type="scientific">Kipferlia bialata</name>
    <dbReference type="NCBI Taxonomy" id="797122"/>
    <lineage>
        <taxon>Eukaryota</taxon>
        <taxon>Metamonada</taxon>
        <taxon>Carpediemonas-like organisms</taxon>
        <taxon>Kipferlia</taxon>
    </lineage>
</organism>
<accession>A0A9K3GMQ4</accession>
<protein>
    <submittedName>
        <fullName evidence="1">Uncharacterized protein</fullName>
    </submittedName>
</protein>
<proteinExistence type="predicted"/>